<feature type="domain" description="CR-type" evidence="9">
    <location>
        <begin position="226"/>
        <end position="304"/>
    </location>
</feature>
<dbReference type="PANTHER" id="PTHR44145:SF3">
    <property type="entry name" value="DNAJ HOMOLOG SUBFAMILY A MEMBER 3, MITOCHONDRIAL"/>
    <property type="match status" value="1"/>
</dbReference>
<evidence type="ECO:0000256" key="5">
    <source>
        <dbReference type="ARBA" id="ARBA00023186"/>
    </source>
</evidence>
<dbReference type="InterPro" id="IPR051938">
    <property type="entry name" value="Apopto_cytoskel_mod"/>
</dbReference>
<dbReference type="CDD" id="cd06257">
    <property type="entry name" value="DnaJ"/>
    <property type="match status" value="1"/>
</dbReference>
<dbReference type="GeneID" id="103383220"/>
<organism evidence="10 11">
    <name type="scientific">Cynoglossus semilaevis</name>
    <name type="common">Tongue sole</name>
    <dbReference type="NCBI Taxonomy" id="244447"/>
    <lineage>
        <taxon>Eukaryota</taxon>
        <taxon>Metazoa</taxon>
        <taxon>Chordata</taxon>
        <taxon>Craniata</taxon>
        <taxon>Vertebrata</taxon>
        <taxon>Euteleostomi</taxon>
        <taxon>Actinopterygii</taxon>
        <taxon>Neopterygii</taxon>
        <taxon>Teleostei</taxon>
        <taxon>Neoteleostei</taxon>
        <taxon>Acanthomorphata</taxon>
        <taxon>Carangaria</taxon>
        <taxon>Pleuronectiformes</taxon>
        <taxon>Pleuronectoidei</taxon>
        <taxon>Cynoglossidae</taxon>
        <taxon>Cynoglossinae</taxon>
        <taxon>Cynoglossus</taxon>
    </lineage>
</organism>
<dbReference type="HAMAP" id="MF_01152">
    <property type="entry name" value="DnaJ"/>
    <property type="match status" value="1"/>
</dbReference>
<dbReference type="InterPro" id="IPR002939">
    <property type="entry name" value="DnaJ_C"/>
</dbReference>
<dbReference type="Gene3D" id="1.10.287.110">
    <property type="entry name" value="DnaJ domain"/>
    <property type="match status" value="1"/>
</dbReference>
<dbReference type="InterPro" id="IPR012724">
    <property type="entry name" value="DnaJ"/>
</dbReference>
<reference evidence="10" key="2">
    <citation type="submission" date="2025-08" db="UniProtKB">
        <authorList>
            <consortium name="Ensembl"/>
        </authorList>
    </citation>
    <scope>IDENTIFICATION</scope>
</reference>
<evidence type="ECO:0000256" key="1">
    <source>
        <dbReference type="ARBA" id="ARBA00022723"/>
    </source>
</evidence>
<feature type="region of interest" description="Disordered" evidence="7">
    <location>
        <begin position="441"/>
        <end position="480"/>
    </location>
</feature>
<dbReference type="SUPFAM" id="SSF57938">
    <property type="entry name" value="DnaJ/Hsp40 cysteine-rich domain"/>
    <property type="match status" value="1"/>
</dbReference>
<dbReference type="GO" id="GO:0005524">
    <property type="term" value="F:ATP binding"/>
    <property type="evidence" value="ECO:0007669"/>
    <property type="project" value="InterPro"/>
</dbReference>
<proteinExistence type="inferred from homology"/>
<dbReference type="Gene3D" id="2.60.260.20">
    <property type="entry name" value="Urease metallochaperone UreE, N-terminal domain"/>
    <property type="match status" value="2"/>
</dbReference>
<accession>A0A3P8X419</accession>
<dbReference type="SUPFAM" id="SSF49493">
    <property type="entry name" value="HSP40/DnaJ peptide-binding domain"/>
    <property type="match status" value="2"/>
</dbReference>
<dbReference type="OrthoDB" id="10256793at2759"/>
<evidence type="ECO:0000313" key="11">
    <source>
        <dbReference type="Proteomes" id="UP000265120"/>
    </source>
</evidence>
<dbReference type="PRINTS" id="PR00625">
    <property type="entry name" value="JDOMAIN"/>
</dbReference>
<keyword evidence="5" id="KW-0143">Chaperone</keyword>
<dbReference type="PROSITE" id="PS51188">
    <property type="entry name" value="ZF_CR"/>
    <property type="match status" value="1"/>
</dbReference>
<evidence type="ECO:0000256" key="6">
    <source>
        <dbReference type="PROSITE-ProRule" id="PRU00546"/>
    </source>
</evidence>
<keyword evidence="3 6" id="KW-0863">Zinc-finger</keyword>
<evidence type="ECO:0000256" key="4">
    <source>
        <dbReference type="ARBA" id="ARBA00022833"/>
    </source>
</evidence>
<dbReference type="Gene3D" id="2.10.230.10">
    <property type="entry name" value="Heat shock protein DnaJ, cysteine-rich domain"/>
    <property type="match status" value="1"/>
</dbReference>
<dbReference type="RefSeq" id="XP_008314491.1">
    <property type="nucleotide sequence ID" value="XM_008316269.2"/>
</dbReference>
<dbReference type="GO" id="GO:0009408">
    <property type="term" value="P:response to heat"/>
    <property type="evidence" value="ECO:0007669"/>
    <property type="project" value="InterPro"/>
</dbReference>
<dbReference type="GO" id="GO:0008270">
    <property type="term" value="F:zinc ion binding"/>
    <property type="evidence" value="ECO:0007669"/>
    <property type="project" value="UniProtKB-KW"/>
</dbReference>
<dbReference type="STRING" id="244447.ENSCSEP00000032471"/>
<dbReference type="GO" id="GO:0007005">
    <property type="term" value="P:mitochondrion organization"/>
    <property type="evidence" value="ECO:0007669"/>
    <property type="project" value="TreeGrafter"/>
</dbReference>
<dbReference type="PANTHER" id="PTHR44145">
    <property type="entry name" value="DNAJ HOMOLOG SUBFAMILY A MEMBER 3, MITOCHONDRIAL"/>
    <property type="match status" value="1"/>
</dbReference>
<keyword evidence="11" id="KW-1185">Reference proteome</keyword>
<dbReference type="GeneTree" id="ENSGT00940000155280"/>
<dbReference type="InterPro" id="IPR001623">
    <property type="entry name" value="DnaJ_domain"/>
</dbReference>
<evidence type="ECO:0000256" key="3">
    <source>
        <dbReference type="ARBA" id="ARBA00022771"/>
    </source>
</evidence>
<dbReference type="InParanoid" id="A0A3P8X419"/>
<feature type="compositionally biased region" description="Basic and acidic residues" evidence="7">
    <location>
        <begin position="457"/>
        <end position="469"/>
    </location>
</feature>
<dbReference type="SUPFAM" id="SSF46565">
    <property type="entry name" value="Chaperone J-domain"/>
    <property type="match status" value="1"/>
</dbReference>
<sequence length="480" mass="52422">MASSATRLTARLLTAAPSYGLFSGRFLAVSVRHASVCSGTVSQIHGGRTAVGVGSCRRGNAVTLKGGVTGRKCPHVSSCRCLHTSNRLQNKESLYDVLGVSRTASQKEIKDAYLKMARKYHPDTNPDDSEAKEKFTKLAEAYEVLRNEVKRKQYDSYGAAGFDPNRADAAEQQFYRAKGANVDPEELYRKIFQDFTDHMGFGSFSSLFDQPPEYVMDITFAEAAKGGEKKLSMNISDTCPRCGGKGNEPGCKVSVCHYCNGTGTETIGRGPFIARHTCRRCGGRGTFYTTHCSLCRGSCEITTEKSVTVSVPAGVEDGQTVAMTIANKQVYITFRVQKSAVFRRKGVNVYSDVNVSIGQAILGGTVTAQGLHESVSITIPPSCQADHVIMLRGKGIKQFNRSSYGDHYVHIKIKVPTKLTRRQRSLMQSYAEDETGVVGTINGVNPTAAGGSSSSQPKEEKHEEQKEGFFSKLKRMFSWN</sequence>
<dbReference type="Pfam" id="PF01556">
    <property type="entry name" value="DnaJ_C"/>
    <property type="match status" value="1"/>
</dbReference>
<dbReference type="Ensembl" id="ENSCSET00000032892.1">
    <property type="protein sequence ID" value="ENSCSEP00000032471.1"/>
    <property type="gene ID" value="ENSCSEG00000020842.1"/>
</dbReference>
<dbReference type="GO" id="GO:0006457">
    <property type="term" value="P:protein folding"/>
    <property type="evidence" value="ECO:0007669"/>
    <property type="project" value="InterPro"/>
</dbReference>
<feature type="zinc finger region" description="CR-type" evidence="6">
    <location>
        <begin position="226"/>
        <end position="304"/>
    </location>
</feature>
<name>A0A3P8X419_CYNSE</name>
<dbReference type="FunFam" id="2.60.260.20:FF:000005">
    <property type="entry name" value="Chaperone protein dnaJ 1, mitochondrial"/>
    <property type="match status" value="1"/>
</dbReference>
<evidence type="ECO:0000256" key="2">
    <source>
        <dbReference type="ARBA" id="ARBA00022737"/>
    </source>
</evidence>
<dbReference type="GO" id="GO:0005739">
    <property type="term" value="C:mitochondrion"/>
    <property type="evidence" value="ECO:0007669"/>
    <property type="project" value="TreeGrafter"/>
</dbReference>
<dbReference type="CDD" id="cd10719">
    <property type="entry name" value="DnaJ_zf"/>
    <property type="match status" value="1"/>
</dbReference>
<reference evidence="10" key="3">
    <citation type="submission" date="2025-09" db="UniProtKB">
        <authorList>
            <consortium name="Ensembl"/>
        </authorList>
    </citation>
    <scope>IDENTIFICATION</scope>
</reference>
<dbReference type="Proteomes" id="UP000265120">
    <property type="component" value="Chromosome 9"/>
</dbReference>
<dbReference type="InterPro" id="IPR036410">
    <property type="entry name" value="HSP_DnaJ_Cys-rich_dom_sf"/>
</dbReference>
<dbReference type="KEGG" id="csem:103383220"/>
<dbReference type="GO" id="GO:0051082">
    <property type="term" value="F:unfolded protein binding"/>
    <property type="evidence" value="ECO:0007669"/>
    <property type="project" value="InterPro"/>
</dbReference>
<evidence type="ECO:0000259" key="9">
    <source>
        <dbReference type="PROSITE" id="PS51188"/>
    </source>
</evidence>
<dbReference type="InterPro" id="IPR001305">
    <property type="entry name" value="HSP_DnaJ_Cys-rich_dom"/>
</dbReference>
<dbReference type="InterPro" id="IPR008971">
    <property type="entry name" value="HSP40/DnaJ_pept-bd"/>
</dbReference>
<keyword evidence="1 6" id="KW-0479">Metal-binding</keyword>
<dbReference type="CDD" id="cd10747">
    <property type="entry name" value="DnaJ_C"/>
    <property type="match status" value="1"/>
</dbReference>
<evidence type="ECO:0000313" key="10">
    <source>
        <dbReference type="Ensembl" id="ENSCSEP00000032471.1"/>
    </source>
</evidence>
<evidence type="ECO:0000259" key="8">
    <source>
        <dbReference type="PROSITE" id="PS50076"/>
    </source>
</evidence>
<dbReference type="GO" id="GO:0019901">
    <property type="term" value="F:protein kinase binding"/>
    <property type="evidence" value="ECO:0007669"/>
    <property type="project" value="TreeGrafter"/>
</dbReference>
<dbReference type="GO" id="GO:0043066">
    <property type="term" value="P:negative regulation of apoptotic process"/>
    <property type="evidence" value="ECO:0007669"/>
    <property type="project" value="TreeGrafter"/>
</dbReference>
<dbReference type="InterPro" id="IPR018253">
    <property type="entry name" value="DnaJ_domain_CS"/>
</dbReference>
<dbReference type="AlphaFoldDB" id="A0A3P8X419"/>
<protein>
    <submittedName>
        <fullName evidence="10">DnaJ heat shock protein family (Hsp40) member A3</fullName>
    </submittedName>
</protein>
<keyword evidence="2" id="KW-0677">Repeat</keyword>
<dbReference type="PROSITE" id="PS50076">
    <property type="entry name" value="DNAJ_2"/>
    <property type="match status" value="1"/>
</dbReference>
<dbReference type="SMART" id="SM00271">
    <property type="entry name" value="DnaJ"/>
    <property type="match status" value="1"/>
</dbReference>
<reference evidence="10 11" key="1">
    <citation type="journal article" date="2014" name="Nat. Genet.">
        <title>Whole-genome sequence of a flatfish provides insights into ZW sex chromosome evolution and adaptation to a benthic lifestyle.</title>
        <authorList>
            <person name="Chen S."/>
            <person name="Zhang G."/>
            <person name="Shao C."/>
            <person name="Huang Q."/>
            <person name="Liu G."/>
            <person name="Zhang P."/>
            <person name="Song W."/>
            <person name="An N."/>
            <person name="Chalopin D."/>
            <person name="Volff J.N."/>
            <person name="Hong Y."/>
            <person name="Li Q."/>
            <person name="Sha Z."/>
            <person name="Zhou H."/>
            <person name="Xie M."/>
            <person name="Yu Q."/>
            <person name="Liu Y."/>
            <person name="Xiang H."/>
            <person name="Wang N."/>
            <person name="Wu K."/>
            <person name="Yang C."/>
            <person name="Zhou Q."/>
            <person name="Liao X."/>
            <person name="Yang L."/>
            <person name="Hu Q."/>
            <person name="Zhang J."/>
            <person name="Meng L."/>
            <person name="Jin L."/>
            <person name="Tian Y."/>
            <person name="Lian J."/>
            <person name="Yang J."/>
            <person name="Miao G."/>
            <person name="Liu S."/>
            <person name="Liang Z."/>
            <person name="Yan F."/>
            <person name="Li Y."/>
            <person name="Sun B."/>
            <person name="Zhang H."/>
            <person name="Zhang J."/>
            <person name="Zhu Y."/>
            <person name="Du M."/>
            <person name="Zhao Y."/>
            <person name="Schartl M."/>
            <person name="Tang Q."/>
            <person name="Wang J."/>
        </authorList>
    </citation>
    <scope>NUCLEOTIDE SEQUENCE</scope>
</reference>
<dbReference type="GO" id="GO:0031072">
    <property type="term" value="F:heat shock protein binding"/>
    <property type="evidence" value="ECO:0007669"/>
    <property type="project" value="InterPro"/>
</dbReference>
<dbReference type="InterPro" id="IPR036869">
    <property type="entry name" value="J_dom_sf"/>
</dbReference>
<dbReference type="Pfam" id="PF00226">
    <property type="entry name" value="DnaJ"/>
    <property type="match status" value="1"/>
</dbReference>
<evidence type="ECO:0000256" key="7">
    <source>
        <dbReference type="SAM" id="MobiDB-lite"/>
    </source>
</evidence>
<dbReference type="PROSITE" id="PS00636">
    <property type="entry name" value="DNAJ_1"/>
    <property type="match status" value="1"/>
</dbReference>
<feature type="domain" description="J" evidence="8">
    <location>
        <begin position="93"/>
        <end position="158"/>
    </location>
</feature>
<keyword evidence="4 6" id="KW-0862">Zinc</keyword>